<dbReference type="SUPFAM" id="SSF51905">
    <property type="entry name" value="FAD/NAD(P)-binding domain"/>
    <property type="match status" value="1"/>
</dbReference>
<dbReference type="Proteomes" id="UP001370758">
    <property type="component" value="Unassembled WGS sequence"/>
</dbReference>
<sequence length="457" mass="50790">MKIIIVGTGISGLTTYHFLHRFLTPLFPASTLQIDAYESYKSPSVGIGGTLGLAPNGLYTIKLISPDAHAAILSSGFPCAKFEFRNSAGKVLGLMSSGSPERYPGTGGEVMHSRAAIYGEILKVLEEQGARIHYGKTVKGVVSMESGVEVTFEGGEVVMADLVIGADGIKSTVRRAAFPGIEARFEGLVGVGSVIPYSAVPSSEHPKEIPYDYKNTKYSPTVMTFGSNGFFGYSPVNSKTADEGRYQWWSTAESTSEDRDLPIEEIEKQLLERHKDWVNPQGEKVIDSIIRFAIQQHKDSADTDRSKRILVLPNYYMQVMERYHSEDGRILLTGDSAHVMPPHSGQGVSLAAEDGYVYARLLAHEIQRTKAVESNDYKTALTNAGKYYTEMRKPRNDKIMAIAARSGNMKRNLSWWEEKWRDFFFGCFLRFAPESIHDGTFGYKVDEEVDKFLKTKP</sequence>
<dbReference type="PANTHER" id="PTHR13789:SF309">
    <property type="entry name" value="PUTATIVE (AFU_ORTHOLOGUE AFUA_6G14510)-RELATED"/>
    <property type="match status" value="1"/>
</dbReference>
<dbReference type="InterPro" id="IPR002938">
    <property type="entry name" value="FAD-bd"/>
</dbReference>
<dbReference type="InterPro" id="IPR050493">
    <property type="entry name" value="FAD-dep_Monooxygenase_BioMet"/>
</dbReference>
<dbReference type="GO" id="GO:0004497">
    <property type="term" value="F:monooxygenase activity"/>
    <property type="evidence" value="ECO:0007669"/>
    <property type="project" value="UniProtKB-KW"/>
</dbReference>
<keyword evidence="5" id="KW-0503">Monooxygenase</keyword>
<keyword evidence="4" id="KW-0560">Oxidoreductase</keyword>
<dbReference type="EMBL" id="JAVHJL010000005">
    <property type="protein sequence ID" value="KAK6502959.1"/>
    <property type="molecule type" value="Genomic_DNA"/>
</dbReference>
<dbReference type="PANTHER" id="PTHR13789">
    <property type="entry name" value="MONOOXYGENASE"/>
    <property type="match status" value="1"/>
</dbReference>
<evidence type="ECO:0000256" key="4">
    <source>
        <dbReference type="ARBA" id="ARBA00023002"/>
    </source>
</evidence>
<evidence type="ECO:0000256" key="3">
    <source>
        <dbReference type="ARBA" id="ARBA00022827"/>
    </source>
</evidence>
<keyword evidence="3" id="KW-0274">FAD</keyword>
<name>A0AAV9W803_9PEZI</name>
<dbReference type="Gene3D" id="3.50.50.60">
    <property type="entry name" value="FAD/NAD(P)-binding domain"/>
    <property type="match status" value="1"/>
</dbReference>
<dbReference type="InterPro" id="IPR036188">
    <property type="entry name" value="FAD/NAD-bd_sf"/>
</dbReference>
<comment type="caution">
    <text evidence="7">The sequence shown here is derived from an EMBL/GenBank/DDBJ whole genome shotgun (WGS) entry which is preliminary data.</text>
</comment>
<accession>A0AAV9W803</accession>
<comment type="similarity">
    <text evidence="1">Belongs to the paxM FAD-dependent monooxygenase family.</text>
</comment>
<evidence type="ECO:0000259" key="6">
    <source>
        <dbReference type="Pfam" id="PF01494"/>
    </source>
</evidence>
<dbReference type="Pfam" id="PF01494">
    <property type="entry name" value="FAD_binding_3"/>
    <property type="match status" value="1"/>
</dbReference>
<evidence type="ECO:0000313" key="7">
    <source>
        <dbReference type="EMBL" id="KAK6502959.1"/>
    </source>
</evidence>
<protein>
    <recommendedName>
        <fullName evidence="6">FAD-binding domain-containing protein</fullName>
    </recommendedName>
</protein>
<keyword evidence="2" id="KW-0285">Flavoprotein</keyword>
<evidence type="ECO:0000256" key="1">
    <source>
        <dbReference type="ARBA" id="ARBA00007992"/>
    </source>
</evidence>
<reference evidence="7 8" key="1">
    <citation type="submission" date="2023-08" db="EMBL/GenBank/DDBJ databases">
        <authorList>
            <person name="Palmer J.M."/>
        </authorList>
    </citation>
    <scope>NUCLEOTIDE SEQUENCE [LARGE SCALE GENOMIC DNA]</scope>
    <source>
        <strain evidence="7 8">TWF481</strain>
    </source>
</reference>
<feature type="domain" description="FAD-binding" evidence="6">
    <location>
        <begin position="125"/>
        <end position="367"/>
    </location>
</feature>
<dbReference type="GO" id="GO:0071949">
    <property type="term" value="F:FAD binding"/>
    <property type="evidence" value="ECO:0007669"/>
    <property type="project" value="InterPro"/>
</dbReference>
<evidence type="ECO:0000256" key="2">
    <source>
        <dbReference type="ARBA" id="ARBA00022630"/>
    </source>
</evidence>
<organism evidence="7 8">
    <name type="scientific">Arthrobotrys musiformis</name>
    <dbReference type="NCBI Taxonomy" id="47236"/>
    <lineage>
        <taxon>Eukaryota</taxon>
        <taxon>Fungi</taxon>
        <taxon>Dikarya</taxon>
        <taxon>Ascomycota</taxon>
        <taxon>Pezizomycotina</taxon>
        <taxon>Orbiliomycetes</taxon>
        <taxon>Orbiliales</taxon>
        <taxon>Orbiliaceae</taxon>
        <taxon>Arthrobotrys</taxon>
    </lineage>
</organism>
<evidence type="ECO:0000313" key="8">
    <source>
        <dbReference type="Proteomes" id="UP001370758"/>
    </source>
</evidence>
<evidence type="ECO:0000256" key="5">
    <source>
        <dbReference type="ARBA" id="ARBA00023033"/>
    </source>
</evidence>
<proteinExistence type="inferred from homology"/>
<gene>
    <name evidence="7" type="ORF">TWF481_007996</name>
</gene>
<keyword evidence="8" id="KW-1185">Reference proteome</keyword>
<dbReference type="PRINTS" id="PR00420">
    <property type="entry name" value="RNGMNOXGNASE"/>
</dbReference>
<dbReference type="AlphaFoldDB" id="A0AAV9W803"/>